<evidence type="ECO:0000313" key="3">
    <source>
        <dbReference type="Proteomes" id="UP001594351"/>
    </source>
</evidence>
<dbReference type="InterPro" id="IPR032830">
    <property type="entry name" value="XPB/Ssl2_N"/>
</dbReference>
<dbReference type="Proteomes" id="UP001594351">
    <property type="component" value="Unassembled WGS sequence"/>
</dbReference>
<gene>
    <name evidence="2" type="ORF">ACFL27_07890</name>
</gene>
<feature type="domain" description="Helicase XPB/Ssl2 N-terminal" evidence="1">
    <location>
        <begin position="464"/>
        <end position="577"/>
    </location>
</feature>
<keyword evidence="2" id="KW-0378">Hydrolase</keyword>
<sequence>MRQFEYFPTLDMALNESMRVDELKKLISLTGITPKSNRKADLVDGVKKYLDGNRLRELWNKLDRLQQAALSEVVHSEANYHNGRQFYAKYGEYPNWGTVDKWGSITAPSELCFFFYQMIMPDDMRARLREFVPRPGKANIKTLKEIPEMFENPYQKNNWETREDETHFDTIPLTVHETELTAQRELLSVLRLADAGKINVSPKTHRPSAAAIKRVRSVLEGVDFYPVLPVKNKWSDENSGPIRAFAWPLLLQAGGLVQCTGNKLQLTTAGRKALSRQPAETIRTLWKKWTKTTLLDELSRIDPIKGQKGKAKRALTALSSRRKALCEALSECPTGAWFLTNDFYTYITALDISYLVTRDPRGLYIAEQQYGSLGYEGGIKLIELRYLYCFLLEYAATLGLIDVALTPPAGARQDFYSMWGSDDLMFLSRYDGLILLRITNLGAYCLGKTNTIKAKPLPHKSVLHVQPNMEIVASETELTASDKLALDTFALKTSDFTWRLEQKKLLNCVEQGRSISEIREFLVAKSKNDLPDTVIHFFKDSAEKCSQLKEQGLAQLIECADPALALLIVNDTQAGKYCLLAGDRNLVVPVSKEAKFKKALKKIGYIIAPKN</sequence>
<keyword evidence="2" id="KW-0347">Helicase</keyword>
<reference evidence="2 3" key="1">
    <citation type="submission" date="2024-09" db="EMBL/GenBank/DDBJ databases">
        <title>Laminarin stimulates single cell rates of sulfate reduction while oxygen inhibits transcriptomic activity in coastal marine sediment.</title>
        <authorList>
            <person name="Lindsay M."/>
            <person name="Orcutt B."/>
            <person name="Emerson D."/>
            <person name="Stepanauskas R."/>
            <person name="D'Angelo T."/>
        </authorList>
    </citation>
    <scope>NUCLEOTIDE SEQUENCE [LARGE SCALE GENOMIC DNA]</scope>
    <source>
        <strain evidence="2">SAG AM-311-K15</strain>
    </source>
</reference>
<organism evidence="2 3">
    <name type="scientific">candidate division CSSED10-310 bacterium</name>
    <dbReference type="NCBI Taxonomy" id="2855610"/>
    <lineage>
        <taxon>Bacteria</taxon>
        <taxon>Bacteria division CSSED10-310</taxon>
    </lineage>
</organism>
<keyword evidence="3" id="KW-1185">Reference proteome</keyword>
<keyword evidence="2" id="KW-0547">Nucleotide-binding</keyword>
<evidence type="ECO:0000313" key="2">
    <source>
        <dbReference type="EMBL" id="MFC1850095.1"/>
    </source>
</evidence>
<evidence type="ECO:0000259" key="1">
    <source>
        <dbReference type="Pfam" id="PF13625"/>
    </source>
</evidence>
<protein>
    <submittedName>
        <fullName evidence="2">Helicase-associated domain-containing protein</fullName>
    </submittedName>
</protein>
<dbReference type="Pfam" id="PF13625">
    <property type="entry name" value="Helicase_C_3"/>
    <property type="match status" value="1"/>
</dbReference>
<keyword evidence="2" id="KW-0067">ATP-binding</keyword>
<dbReference type="EMBL" id="JBHPBY010000076">
    <property type="protein sequence ID" value="MFC1850095.1"/>
    <property type="molecule type" value="Genomic_DNA"/>
</dbReference>
<comment type="caution">
    <text evidence="2">The sequence shown here is derived from an EMBL/GenBank/DDBJ whole genome shotgun (WGS) entry which is preliminary data.</text>
</comment>
<proteinExistence type="predicted"/>
<dbReference type="GO" id="GO:0004386">
    <property type="term" value="F:helicase activity"/>
    <property type="evidence" value="ECO:0007669"/>
    <property type="project" value="UniProtKB-KW"/>
</dbReference>
<accession>A0ABV6YV94</accession>
<name>A0ABV6YV94_UNCC1</name>